<name>A0A562V237_9ACTN</name>
<evidence type="ECO:0000256" key="1">
    <source>
        <dbReference type="ARBA" id="ARBA00008710"/>
    </source>
</evidence>
<proteinExistence type="inferred from homology"/>
<dbReference type="Gene3D" id="2.30.110.10">
    <property type="entry name" value="Electron Transport, Fmn-binding Protein, Chain A"/>
    <property type="match status" value="1"/>
</dbReference>
<dbReference type="AlphaFoldDB" id="A0A562V237"/>
<dbReference type="GO" id="GO:0070967">
    <property type="term" value="F:coenzyme F420 binding"/>
    <property type="evidence" value="ECO:0007669"/>
    <property type="project" value="TreeGrafter"/>
</dbReference>
<evidence type="ECO:0000313" key="3">
    <source>
        <dbReference type="EMBL" id="TWJ11980.1"/>
    </source>
</evidence>
<protein>
    <submittedName>
        <fullName evidence="3">Deazaflavin-dependent oxidoreductase (Nitroreductase family)</fullName>
    </submittedName>
</protein>
<comment type="catalytic activity">
    <reaction evidence="2">
        <text>oxidized coenzyme F420-(gamma-L-Glu)(n) + a quinol + H(+) = reduced coenzyme F420-(gamma-L-Glu)(n) + a quinone</text>
        <dbReference type="Rhea" id="RHEA:39663"/>
        <dbReference type="Rhea" id="RHEA-COMP:12939"/>
        <dbReference type="Rhea" id="RHEA-COMP:14378"/>
        <dbReference type="ChEBI" id="CHEBI:15378"/>
        <dbReference type="ChEBI" id="CHEBI:24646"/>
        <dbReference type="ChEBI" id="CHEBI:132124"/>
        <dbReference type="ChEBI" id="CHEBI:133980"/>
        <dbReference type="ChEBI" id="CHEBI:139511"/>
    </reaction>
</comment>
<dbReference type="RefSeq" id="WP_147138734.1">
    <property type="nucleotide sequence ID" value="NZ_BAABIJ010000002.1"/>
</dbReference>
<dbReference type="OrthoDB" id="8225825at2"/>
<keyword evidence="4" id="KW-1185">Reference proteome</keyword>
<dbReference type="InterPro" id="IPR012349">
    <property type="entry name" value="Split_barrel_FMN-bd"/>
</dbReference>
<comment type="caution">
    <text evidence="3">The sequence shown here is derived from an EMBL/GenBank/DDBJ whole genome shotgun (WGS) entry which is preliminary data.</text>
</comment>
<dbReference type="PANTHER" id="PTHR39428:SF1">
    <property type="entry name" value="F420H(2)-DEPENDENT QUINONE REDUCTASE RV1261C"/>
    <property type="match status" value="1"/>
</dbReference>
<dbReference type="GO" id="GO:0005886">
    <property type="term" value="C:plasma membrane"/>
    <property type="evidence" value="ECO:0007669"/>
    <property type="project" value="TreeGrafter"/>
</dbReference>
<dbReference type="GO" id="GO:0016491">
    <property type="term" value="F:oxidoreductase activity"/>
    <property type="evidence" value="ECO:0007669"/>
    <property type="project" value="InterPro"/>
</dbReference>
<gene>
    <name evidence="3" type="ORF">LX16_2723</name>
</gene>
<dbReference type="Proteomes" id="UP000321617">
    <property type="component" value="Unassembled WGS sequence"/>
</dbReference>
<evidence type="ECO:0000256" key="2">
    <source>
        <dbReference type="ARBA" id="ARBA00049106"/>
    </source>
</evidence>
<dbReference type="NCBIfam" id="TIGR00026">
    <property type="entry name" value="hi_GC_TIGR00026"/>
    <property type="match status" value="1"/>
</dbReference>
<sequence>MAEHTAKVPPRWFIRLAWSVHRGMYRVTGGRFGLRRPKGRRWGMLRLTTVGRRTGAERNVIIAYLEDGRNLVCMAMNGWADADPAWWLNLQAHPEATVRLPGGTRRIRARPAVGAERDRLLDRWRETDDDFDAYTAMRSRETAIVVLEPAA</sequence>
<dbReference type="Pfam" id="PF04075">
    <property type="entry name" value="F420H2_quin_red"/>
    <property type="match status" value="1"/>
</dbReference>
<organism evidence="3 4">
    <name type="scientific">Stackebrandtia albiflava</name>
    <dbReference type="NCBI Taxonomy" id="406432"/>
    <lineage>
        <taxon>Bacteria</taxon>
        <taxon>Bacillati</taxon>
        <taxon>Actinomycetota</taxon>
        <taxon>Actinomycetes</taxon>
        <taxon>Glycomycetales</taxon>
        <taxon>Glycomycetaceae</taxon>
        <taxon>Stackebrandtia</taxon>
    </lineage>
</organism>
<reference evidence="3 4" key="1">
    <citation type="journal article" date="2013" name="Stand. Genomic Sci.">
        <title>Genomic Encyclopedia of Type Strains, Phase I: The one thousand microbial genomes (KMG-I) project.</title>
        <authorList>
            <person name="Kyrpides N.C."/>
            <person name="Woyke T."/>
            <person name="Eisen J.A."/>
            <person name="Garrity G."/>
            <person name="Lilburn T.G."/>
            <person name="Beck B.J."/>
            <person name="Whitman W.B."/>
            <person name="Hugenholtz P."/>
            <person name="Klenk H.P."/>
        </authorList>
    </citation>
    <scope>NUCLEOTIDE SEQUENCE [LARGE SCALE GENOMIC DNA]</scope>
    <source>
        <strain evidence="3 4">DSM 45044</strain>
    </source>
</reference>
<evidence type="ECO:0000313" key="4">
    <source>
        <dbReference type="Proteomes" id="UP000321617"/>
    </source>
</evidence>
<accession>A0A562V237</accession>
<dbReference type="InterPro" id="IPR004378">
    <property type="entry name" value="F420H2_quin_Rdtase"/>
</dbReference>
<comment type="similarity">
    <text evidence="1">Belongs to the F420H(2)-dependent quinone reductase family.</text>
</comment>
<dbReference type="EMBL" id="VLLL01000006">
    <property type="protein sequence ID" value="TWJ11980.1"/>
    <property type="molecule type" value="Genomic_DNA"/>
</dbReference>
<dbReference type="PANTHER" id="PTHR39428">
    <property type="entry name" value="F420H(2)-DEPENDENT QUINONE REDUCTASE RV1261C"/>
    <property type="match status" value="1"/>
</dbReference>